<dbReference type="PANTHER" id="PTHR14969">
    <property type="entry name" value="SPHINGOSINE-1-PHOSPHATE PHOSPHOHYDROLASE"/>
    <property type="match status" value="1"/>
</dbReference>
<keyword evidence="1" id="KW-0472">Membrane</keyword>
<dbReference type="Proteomes" id="UP001596142">
    <property type="component" value="Unassembled WGS sequence"/>
</dbReference>
<name>A0ABW0YMB0_9BACI</name>
<evidence type="ECO:0000256" key="1">
    <source>
        <dbReference type="SAM" id="Phobius"/>
    </source>
</evidence>
<dbReference type="RefSeq" id="WP_054636355.1">
    <property type="nucleotide sequence ID" value="NZ_JBHSOZ010000003.1"/>
</dbReference>
<sequence>MDFTNKKITAGLALMMFVISFLIGSWTFAIDFDIFHWFQGITETAFGQWLYNAALIFSSLGAPEIILFVTIFSALLLWIKKYRFEALSFVLLTGTGIVFNYLLKVFFQRERPGEARSIEVFQFSLDIPSFSFPSGHTMRITLLCLLLFYVWDRVIRKGGMVKGTVILLLFVIAIGTSLARVVLGWHYPTDILAAILFSLGLFLLFYSGEEKLRGKFQQSFLRK</sequence>
<feature type="transmembrane region" description="Helical" evidence="1">
    <location>
        <begin position="127"/>
        <end position="151"/>
    </location>
</feature>
<feature type="domain" description="Phosphatidic acid phosphatase type 2/haloperoxidase" evidence="2">
    <location>
        <begin position="86"/>
        <end position="206"/>
    </location>
</feature>
<feature type="transmembrane region" description="Helical" evidence="1">
    <location>
        <begin position="163"/>
        <end position="185"/>
    </location>
</feature>
<feature type="transmembrane region" description="Helical" evidence="1">
    <location>
        <begin position="86"/>
        <end position="107"/>
    </location>
</feature>
<dbReference type="Pfam" id="PF01569">
    <property type="entry name" value="PAP2"/>
    <property type="match status" value="1"/>
</dbReference>
<dbReference type="InterPro" id="IPR000326">
    <property type="entry name" value="PAP2/HPO"/>
</dbReference>
<comment type="caution">
    <text evidence="3">The sequence shown here is derived from an EMBL/GenBank/DDBJ whole genome shotgun (WGS) entry which is preliminary data.</text>
</comment>
<dbReference type="Gene3D" id="1.20.144.10">
    <property type="entry name" value="Phosphatidic acid phosphatase type 2/haloperoxidase"/>
    <property type="match status" value="2"/>
</dbReference>
<dbReference type="SUPFAM" id="SSF48317">
    <property type="entry name" value="Acid phosphatase/Vanadium-dependent haloperoxidase"/>
    <property type="match status" value="1"/>
</dbReference>
<evidence type="ECO:0000259" key="2">
    <source>
        <dbReference type="SMART" id="SM00014"/>
    </source>
</evidence>
<feature type="transmembrane region" description="Helical" evidence="1">
    <location>
        <begin position="12"/>
        <end position="29"/>
    </location>
</feature>
<keyword evidence="1" id="KW-0812">Transmembrane</keyword>
<protein>
    <submittedName>
        <fullName evidence="3">Phosphatase PAP2 family protein</fullName>
    </submittedName>
</protein>
<evidence type="ECO:0000313" key="4">
    <source>
        <dbReference type="Proteomes" id="UP001596142"/>
    </source>
</evidence>
<dbReference type="PANTHER" id="PTHR14969:SF13">
    <property type="entry name" value="AT30094P"/>
    <property type="match status" value="1"/>
</dbReference>
<keyword evidence="1" id="KW-1133">Transmembrane helix</keyword>
<evidence type="ECO:0000313" key="3">
    <source>
        <dbReference type="EMBL" id="MFC5712896.1"/>
    </source>
</evidence>
<dbReference type="CDD" id="cd03392">
    <property type="entry name" value="PAP2_like_2"/>
    <property type="match status" value="1"/>
</dbReference>
<feature type="transmembrane region" description="Helical" evidence="1">
    <location>
        <begin position="191"/>
        <end position="208"/>
    </location>
</feature>
<dbReference type="SMART" id="SM00014">
    <property type="entry name" value="acidPPc"/>
    <property type="match status" value="1"/>
</dbReference>
<proteinExistence type="predicted"/>
<accession>A0ABW0YMB0</accession>
<feature type="transmembrane region" description="Helical" evidence="1">
    <location>
        <begin position="49"/>
        <end position="79"/>
    </location>
</feature>
<organism evidence="3 4">
    <name type="scientific">Thalassorhabdus alkalitolerans</name>
    <dbReference type="NCBI Taxonomy" id="2282697"/>
    <lineage>
        <taxon>Bacteria</taxon>
        <taxon>Bacillati</taxon>
        <taxon>Bacillota</taxon>
        <taxon>Bacilli</taxon>
        <taxon>Bacillales</taxon>
        <taxon>Bacillaceae</taxon>
        <taxon>Thalassorhabdus</taxon>
    </lineage>
</organism>
<gene>
    <name evidence="3" type="ORF">ACFPU1_08890</name>
</gene>
<keyword evidence="4" id="KW-1185">Reference proteome</keyword>
<reference evidence="4" key="1">
    <citation type="journal article" date="2019" name="Int. J. Syst. Evol. Microbiol.">
        <title>The Global Catalogue of Microorganisms (GCM) 10K type strain sequencing project: providing services to taxonomists for standard genome sequencing and annotation.</title>
        <authorList>
            <consortium name="The Broad Institute Genomics Platform"/>
            <consortium name="The Broad Institute Genome Sequencing Center for Infectious Disease"/>
            <person name="Wu L."/>
            <person name="Ma J."/>
        </authorList>
    </citation>
    <scope>NUCLEOTIDE SEQUENCE [LARGE SCALE GENOMIC DNA]</scope>
    <source>
        <strain evidence="4">CECT 7184</strain>
    </source>
</reference>
<dbReference type="EMBL" id="JBHSOZ010000003">
    <property type="protein sequence ID" value="MFC5712896.1"/>
    <property type="molecule type" value="Genomic_DNA"/>
</dbReference>
<dbReference type="InterPro" id="IPR036938">
    <property type="entry name" value="PAP2/HPO_sf"/>
</dbReference>